<dbReference type="Gene3D" id="3.90.230.10">
    <property type="entry name" value="Creatinase/methionine aminopeptidase superfamily"/>
    <property type="match status" value="1"/>
</dbReference>
<feature type="binding site" evidence="10">
    <location>
        <position position="997"/>
    </location>
    <ligand>
        <name>a divalent metal cation</name>
        <dbReference type="ChEBI" id="CHEBI:60240"/>
        <label>1</label>
    </ligand>
</feature>
<evidence type="ECO:0000259" key="14">
    <source>
        <dbReference type="PROSITE" id="PS50014"/>
    </source>
</evidence>
<dbReference type="CDD" id="cd01088">
    <property type="entry name" value="MetAP2"/>
    <property type="match status" value="1"/>
</dbReference>
<feature type="binding site" evidence="10">
    <location>
        <position position="789"/>
    </location>
    <ligand>
        <name>a divalent metal cation</name>
        <dbReference type="ChEBI" id="CHEBI:60240"/>
        <label>1</label>
    </ligand>
</feature>
<dbReference type="GO" id="GO:0070006">
    <property type="term" value="F:metalloaminopeptidase activity"/>
    <property type="evidence" value="ECO:0007669"/>
    <property type="project" value="UniProtKB-UniRule"/>
</dbReference>
<dbReference type="InterPro" id="IPR001487">
    <property type="entry name" value="Bromodomain"/>
</dbReference>
<dbReference type="NCBIfam" id="TIGR00501">
    <property type="entry name" value="met_pdase_II"/>
    <property type="match status" value="1"/>
</dbReference>
<name>A0A4Y7TX43_COPMI</name>
<dbReference type="PRINTS" id="PR00599">
    <property type="entry name" value="MAPEPTIDASE"/>
</dbReference>
<dbReference type="SUPFAM" id="SSF55920">
    <property type="entry name" value="Creatinase/aminopeptidase"/>
    <property type="match status" value="1"/>
</dbReference>
<dbReference type="EC" id="3.4.11.18" evidence="10"/>
<evidence type="ECO:0000256" key="11">
    <source>
        <dbReference type="PROSITE-ProRule" id="PRU00035"/>
    </source>
</evidence>
<comment type="caution">
    <text evidence="15">The sequence shown here is derived from an EMBL/GenBank/DDBJ whole genome shotgun (WGS) entry which is preliminary data.</text>
</comment>
<feature type="binding site" evidence="10">
    <location>
        <position position="769"/>
    </location>
    <ligand>
        <name>substrate</name>
    </ligand>
</feature>
<dbReference type="Gene3D" id="1.10.10.10">
    <property type="entry name" value="Winged helix-like DNA-binding domain superfamily/Winged helix DNA-binding domain"/>
    <property type="match status" value="1"/>
</dbReference>
<evidence type="ECO:0000256" key="9">
    <source>
        <dbReference type="ARBA" id="ARBA00023117"/>
    </source>
</evidence>
<dbReference type="SMART" id="SM00297">
    <property type="entry name" value="BROMO"/>
    <property type="match status" value="2"/>
</dbReference>
<evidence type="ECO:0000313" key="15">
    <source>
        <dbReference type="EMBL" id="TEB38745.1"/>
    </source>
</evidence>
<evidence type="ECO:0000256" key="8">
    <source>
        <dbReference type="ARBA" id="ARBA00022801"/>
    </source>
</evidence>
<dbReference type="STRING" id="71717.A0A4Y7TX43"/>
<reference evidence="15 16" key="1">
    <citation type="journal article" date="2019" name="Nat. Ecol. Evol.">
        <title>Megaphylogeny resolves global patterns of mushroom evolution.</title>
        <authorList>
            <person name="Varga T."/>
            <person name="Krizsan K."/>
            <person name="Foldi C."/>
            <person name="Dima B."/>
            <person name="Sanchez-Garcia M."/>
            <person name="Sanchez-Ramirez S."/>
            <person name="Szollosi G.J."/>
            <person name="Szarkandi J.G."/>
            <person name="Papp V."/>
            <person name="Albert L."/>
            <person name="Andreopoulos W."/>
            <person name="Angelini C."/>
            <person name="Antonin V."/>
            <person name="Barry K.W."/>
            <person name="Bougher N.L."/>
            <person name="Buchanan P."/>
            <person name="Buyck B."/>
            <person name="Bense V."/>
            <person name="Catcheside P."/>
            <person name="Chovatia M."/>
            <person name="Cooper J."/>
            <person name="Damon W."/>
            <person name="Desjardin D."/>
            <person name="Finy P."/>
            <person name="Geml J."/>
            <person name="Haridas S."/>
            <person name="Hughes K."/>
            <person name="Justo A."/>
            <person name="Karasinski D."/>
            <person name="Kautmanova I."/>
            <person name="Kiss B."/>
            <person name="Kocsube S."/>
            <person name="Kotiranta H."/>
            <person name="LaButti K.M."/>
            <person name="Lechner B.E."/>
            <person name="Liimatainen K."/>
            <person name="Lipzen A."/>
            <person name="Lukacs Z."/>
            <person name="Mihaltcheva S."/>
            <person name="Morgado L.N."/>
            <person name="Niskanen T."/>
            <person name="Noordeloos M.E."/>
            <person name="Ohm R.A."/>
            <person name="Ortiz-Santana B."/>
            <person name="Ovrebo C."/>
            <person name="Racz N."/>
            <person name="Riley R."/>
            <person name="Savchenko A."/>
            <person name="Shiryaev A."/>
            <person name="Soop K."/>
            <person name="Spirin V."/>
            <person name="Szebenyi C."/>
            <person name="Tomsovsky M."/>
            <person name="Tulloss R.E."/>
            <person name="Uehling J."/>
            <person name="Grigoriev I.V."/>
            <person name="Vagvolgyi C."/>
            <person name="Papp T."/>
            <person name="Martin F.M."/>
            <person name="Miettinen O."/>
            <person name="Hibbett D.S."/>
            <person name="Nagy L.G."/>
        </authorList>
    </citation>
    <scope>NUCLEOTIDE SEQUENCE [LARGE SCALE GENOMIC DNA]</scope>
    <source>
        <strain evidence="15 16">FP101781</strain>
    </source>
</reference>
<keyword evidence="9 11" id="KW-0103">Bromodomain</keyword>
<dbReference type="GO" id="GO:0006508">
    <property type="term" value="P:proteolysis"/>
    <property type="evidence" value="ECO:0007669"/>
    <property type="project" value="UniProtKB-KW"/>
</dbReference>
<feature type="compositionally biased region" description="Low complexity" evidence="13">
    <location>
        <begin position="387"/>
        <end position="397"/>
    </location>
</feature>
<dbReference type="InterPro" id="IPR036388">
    <property type="entry name" value="WH-like_DNA-bd_sf"/>
</dbReference>
<dbReference type="Pfam" id="PF00439">
    <property type="entry name" value="Bromodomain"/>
    <property type="match status" value="2"/>
</dbReference>
<comment type="function">
    <text evidence="10 12">Cotranslationally removes the N-terminal methionine from nascent proteins. The N-terminal methionine is often cleaved when the second residue in the primary sequence is small and uncharged (Met-Ala-, Cys, Gly, Pro, Ser, Thr, or Val).</text>
</comment>
<keyword evidence="8 10" id="KW-0378">Hydrolase</keyword>
<feature type="binding site" evidence="10">
    <location>
        <position position="902"/>
    </location>
    <ligand>
        <name>a divalent metal cation</name>
        <dbReference type="ChEBI" id="CHEBI:60240"/>
        <label>2</label>
        <note>catalytic</note>
    </ligand>
</feature>
<evidence type="ECO:0000256" key="6">
    <source>
        <dbReference type="ARBA" id="ARBA00022670"/>
    </source>
</evidence>
<evidence type="ECO:0000256" key="7">
    <source>
        <dbReference type="ARBA" id="ARBA00022723"/>
    </source>
</evidence>
<evidence type="ECO:0000256" key="5">
    <source>
        <dbReference type="ARBA" id="ARBA00022490"/>
    </source>
</evidence>
<dbReference type="AlphaFoldDB" id="A0A4Y7TX43"/>
<evidence type="ECO:0000256" key="13">
    <source>
        <dbReference type="SAM" id="MobiDB-lite"/>
    </source>
</evidence>
<dbReference type="InterPro" id="IPR036390">
    <property type="entry name" value="WH_DNA-bd_sf"/>
</dbReference>
<feature type="binding site" evidence="10">
    <location>
        <position position="877"/>
    </location>
    <ligand>
        <name>substrate</name>
    </ligand>
</feature>
<organism evidence="15 16">
    <name type="scientific">Coprinellus micaceus</name>
    <name type="common">Glistening ink-cap mushroom</name>
    <name type="synonym">Coprinus micaceus</name>
    <dbReference type="NCBI Taxonomy" id="71717"/>
    <lineage>
        <taxon>Eukaryota</taxon>
        <taxon>Fungi</taxon>
        <taxon>Dikarya</taxon>
        <taxon>Basidiomycota</taxon>
        <taxon>Agaricomycotina</taxon>
        <taxon>Agaricomycetes</taxon>
        <taxon>Agaricomycetidae</taxon>
        <taxon>Agaricales</taxon>
        <taxon>Agaricineae</taxon>
        <taxon>Psathyrellaceae</taxon>
        <taxon>Coprinellus</taxon>
    </lineage>
</organism>
<dbReference type="GO" id="GO:0005737">
    <property type="term" value="C:cytoplasm"/>
    <property type="evidence" value="ECO:0007669"/>
    <property type="project" value="UniProtKB-SubCell"/>
</dbReference>
<dbReference type="SUPFAM" id="SSF47370">
    <property type="entry name" value="Bromodomain"/>
    <property type="match status" value="2"/>
</dbReference>
<dbReference type="EMBL" id="QPFP01000002">
    <property type="protein sequence ID" value="TEB38745.1"/>
    <property type="molecule type" value="Genomic_DNA"/>
</dbReference>
<evidence type="ECO:0000256" key="4">
    <source>
        <dbReference type="ARBA" id="ARBA00022438"/>
    </source>
</evidence>
<keyword evidence="5 10" id="KW-0963">Cytoplasm</keyword>
<feature type="region of interest" description="Disordered" evidence="13">
    <location>
        <begin position="325"/>
        <end position="449"/>
    </location>
</feature>
<comment type="catalytic activity">
    <reaction evidence="1 10 12">
        <text>Release of N-terminal amino acids, preferentially methionine, from peptides and arylamides.</text>
        <dbReference type="EC" id="3.4.11.18"/>
    </reaction>
</comment>
<feature type="region of interest" description="Disordered" evidence="13">
    <location>
        <begin position="605"/>
        <end position="666"/>
    </location>
</feature>
<dbReference type="CDD" id="cd04369">
    <property type="entry name" value="Bromodomain"/>
    <property type="match status" value="1"/>
</dbReference>
<feature type="binding site" evidence="10">
    <location>
        <position position="800"/>
    </location>
    <ligand>
        <name>a divalent metal cation</name>
        <dbReference type="ChEBI" id="CHEBI:60240"/>
        <label>2</label>
        <note>catalytic</note>
    </ligand>
</feature>
<dbReference type="PROSITE" id="PS50014">
    <property type="entry name" value="BROMODOMAIN_2"/>
    <property type="match status" value="2"/>
</dbReference>
<dbReference type="Proteomes" id="UP000298030">
    <property type="component" value="Unassembled WGS sequence"/>
</dbReference>
<evidence type="ECO:0000256" key="1">
    <source>
        <dbReference type="ARBA" id="ARBA00000294"/>
    </source>
</evidence>
<dbReference type="OrthoDB" id="7848262at2759"/>
<dbReference type="InterPro" id="IPR002468">
    <property type="entry name" value="Pept_M24A_MAP2"/>
</dbReference>
<dbReference type="GO" id="GO:0046872">
    <property type="term" value="F:metal ion binding"/>
    <property type="evidence" value="ECO:0007669"/>
    <property type="project" value="UniProtKB-UniRule"/>
</dbReference>
<feature type="compositionally biased region" description="Polar residues" evidence="13">
    <location>
        <begin position="398"/>
        <end position="410"/>
    </location>
</feature>
<keyword evidence="4 10" id="KW-0031">Aminopeptidase</keyword>
<dbReference type="PANTHER" id="PTHR45777">
    <property type="entry name" value="METHIONINE AMINOPEPTIDASE 2"/>
    <property type="match status" value="1"/>
</dbReference>
<dbReference type="HAMAP" id="MF_03175">
    <property type="entry name" value="MetAP_2_euk"/>
    <property type="match status" value="1"/>
</dbReference>
<keyword evidence="7 10" id="KW-0479">Metal-binding</keyword>
<feature type="compositionally biased region" description="Pro residues" evidence="13">
    <location>
        <begin position="329"/>
        <end position="341"/>
    </location>
</feature>
<accession>A0A4Y7TX43</accession>
<dbReference type="InterPro" id="IPR018349">
    <property type="entry name" value="Pept_M24A_MAP2_BS"/>
</dbReference>
<evidence type="ECO:0000256" key="2">
    <source>
        <dbReference type="ARBA" id="ARBA00001936"/>
    </source>
</evidence>
<evidence type="ECO:0000256" key="10">
    <source>
        <dbReference type="HAMAP-Rule" id="MF_03175"/>
    </source>
</evidence>
<dbReference type="PANTHER" id="PTHR45777:SF2">
    <property type="entry name" value="METHIONINE AMINOPEPTIDASE 2"/>
    <property type="match status" value="1"/>
</dbReference>
<dbReference type="GO" id="GO:0004239">
    <property type="term" value="F:initiator methionyl aminopeptidase activity"/>
    <property type="evidence" value="ECO:0007669"/>
    <property type="project" value="UniProtKB-UniRule"/>
</dbReference>
<dbReference type="InterPro" id="IPR050247">
    <property type="entry name" value="Met_Aminopeptidase_Type2"/>
</dbReference>
<comment type="cofactor">
    <cofactor evidence="10">
        <name>Co(2+)</name>
        <dbReference type="ChEBI" id="CHEBI:48828"/>
    </cofactor>
    <cofactor evidence="10">
        <name>Zn(2+)</name>
        <dbReference type="ChEBI" id="CHEBI:29105"/>
    </cofactor>
    <cofactor evidence="10">
        <name>Mn(2+)</name>
        <dbReference type="ChEBI" id="CHEBI:29035"/>
    </cofactor>
    <cofactor evidence="10">
        <name>Fe(2+)</name>
        <dbReference type="ChEBI" id="CHEBI:29033"/>
    </cofactor>
    <text evidence="10">Binds 2 divalent metal cations per subunit. Has a high-affinity and a low affinity metal-binding site. The true nature of the physiological cofactor is under debate. The enzyme is active with cobalt, zinc, manganese or divalent iron ions. Most likely, methionine aminopeptidases function as mononuclear Fe(2+)-metalloproteases under physiological conditions, and the catalytically relevant metal-binding site has been assigned to the histidine-containing high-affinity site.</text>
</comment>
<proteinExistence type="inferred from homology"/>
<feature type="compositionally biased region" description="Pro residues" evidence="13">
    <location>
        <begin position="371"/>
        <end position="386"/>
    </location>
</feature>
<dbReference type="SUPFAM" id="SSF46785">
    <property type="entry name" value="Winged helix' DNA-binding domain"/>
    <property type="match status" value="1"/>
</dbReference>
<comment type="subcellular location">
    <subcellularLocation>
        <location evidence="10">Cytoplasm</location>
    </subcellularLocation>
</comment>
<dbReference type="PRINTS" id="PR00503">
    <property type="entry name" value="BROMODOMAIN"/>
</dbReference>
<dbReference type="InterPro" id="IPR000994">
    <property type="entry name" value="Pept_M24"/>
</dbReference>
<keyword evidence="16" id="KW-1185">Reference proteome</keyword>
<feature type="binding site" evidence="10">
    <location>
        <position position="800"/>
    </location>
    <ligand>
        <name>a divalent metal cation</name>
        <dbReference type="ChEBI" id="CHEBI:60240"/>
        <label>1</label>
    </ligand>
</feature>
<evidence type="ECO:0000313" key="16">
    <source>
        <dbReference type="Proteomes" id="UP000298030"/>
    </source>
</evidence>
<feature type="domain" description="Bromo" evidence="14">
    <location>
        <begin position="198"/>
        <end position="268"/>
    </location>
</feature>
<feature type="binding site" evidence="10">
    <location>
        <position position="997"/>
    </location>
    <ligand>
        <name>a divalent metal cation</name>
        <dbReference type="ChEBI" id="CHEBI:60240"/>
        <label>2</label>
        <note>catalytic</note>
    </ligand>
</feature>
<dbReference type="PROSITE" id="PS01202">
    <property type="entry name" value="MAP_2"/>
    <property type="match status" value="1"/>
</dbReference>
<keyword evidence="6 10" id="KW-0645">Protease</keyword>
<comment type="cofactor">
    <cofactor evidence="2">
        <name>Mn(2+)</name>
        <dbReference type="ChEBI" id="CHEBI:29035"/>
    </cofactor>
</comment>
<dbReference type="InterPro" id="IPR036427">
    <property type="entry name" value="Bromodomain-like_sf"/>
</dbReference>
<feature type="compositionally biased region" description="Basic residues" evidence="13">
    <location>
        <begin position="634"/>
        <end position="648"/>
    </location>
</feature>
<feature type="region of interest" description="Disordered" evidence="13">
    <location>
        <begin position="500"/>
        <end position="572"/>
    </location>
</feature>
<comment type="similarity">
    <text evidence="10">Belongs to the peptidase M24A family. Methionine aminopeptidase eukaryotic type 2 subfamily.</text>
</comment>
<protein>
    <recommendedName>
        <fullName evidence="10">Methionine aminopeptidase 2</fullName>
        <shortName evidence="10">MAP 2</shortName>
        <shortName evidence="10">MetAP 2</shortName>
        <ecNumber evidence="10">3.4.11.18</ecNumber>
    </recommendedName>
    <alternativeName>
        <fullName evidence="10">Peptidase M</fullName>
    </alternativeName>
</protein>
<feature type="region of interest" description="Disordered" evidence="13">
    <location>
        <begin position="1"/>
        <end position="54"/>
    </location>
</feature>
<evidence type="ECO:0000256" key="3">
    <source>
        <dbReference type="ARBA" id="ARBA00001954"/>
    </source>
</evidence>
<dbReference type="Gene3D" id="1.20.920.10">
    <property type="entry name" value="Bromodomain-like"/>
    <property type="match status" value="2"/>
</dbReference>
<feature type="compositionally biased region" description="Pro residues" evidence="13">
    <location>
        <begin position="430"/>
        <end position="447"/>
    </location>
</feature>
<dbReference type="InterPro" id="IPR001714">
    <property type="entry name" value="Pept_M24_MAP"/>
</dbReference>
<comment type="cofactor">
    <cofactor evidence="3">
        <name>Fe(2+)</name>
        <dbReference type="ChEBI" id="CHEBI:29033"/>
    </cofactor>
</comment>
<feature type="compositionally biased region" description="Basic residues" evidence="13">
    <location>
        <begin position="531"/>
        <end position="546"/>
    </location>
</feature>
<dbReference type="InterPro" id="IPR036005">
    <property type="entry name" value="Creatinase/aminopeptidase-like"/>
</dbReference>
<feature type="compositionally biased region" description="Low complexity" evidence="13">
    <location>
        <begin position="342"/>
        <end position="354"/>
    </location>
</feature>
<feature type="domain" description="Bromo" evidence="14">
    <location>
        <begin position="78"/>
        <end position="148"/>
    </location>
</feature>
<gene>
    <name evidence="15" type="ORF">FA13DRAFT_1620320</name>
</gene>
<dbReference type="Pfam" id="PF00557">
    <property type="entry name" value="Peptidase_M24"/>
    <property type="match status" value="1"/>
</dbReference>
<feature type="compositionally biased region" description="Acidic residues" evidence="13">
    <location>
        <begin position="611"/>
        <end position="622"/>
    </location>
</feature>
<dbReference type="GO" id="GO:0006325">
    <property type="term" value="P:chromatin organization"/>
    <property type="evidence" value="ECO:0007669"/>
    <property type="project" value="UniProtKB-ARBA"/>
</dbReference>
<feature type="binding site" evidence="10">
    <location>
        <position position="869"/>
    </location>
    <ligand>
        <name>a divalent metal cation</name>
        <dbReference type="ChEBI" id="CHEBI:60240"/>
        <label>2</label>
        <note>catalytic</note>
    </ligand>
</feature>
<sequence length="1016" mass="111814">MMKREANGIAESSRSKRPRRDRDGVGYSSDGPDAAMLSDDGGSDGEGSGRPKVPMAQDEVRQHGLHIWQTVVDAVNKEGRLMSPIFATKPLKKMYPDYYMVIKRPIALDDIEAKIKRGAYPTLEDVRQDFELMFDNAKLYNQKESVVWRDAKDLMKLVNKAYGKIIPSEGREKKSKPPSLTKMLKSRLTKVIGKTDEYGRFISSEFMELPSKKLWPVYYKMIQQPQCFNNILKKLKDKQYSSAAEFAEDVELIFSNAMQFNLENTQIWLDALAMRNMFRQLMADLPPPHSLPQYQGTGPKIKIKPQAAKAEPALPSLTLRVPASSAPKVPAPAPAPLPRPAAPRVTKPPSAKAPAPKPAPPPAASASPAPVAKPKPSSRPPAPSLPSQPAAVPSPLSHSVTPQLPSTANITAHVRAPPAPSPAPSQANVMPPPAVVPTPPPPPPPAPLLSQHQLKSVKVEVQPRGRVIYLHHTEGVKAWSLRMLPGETRLVLSDVVFLGNHDDDSDESSDEEEEEEEDEYEEGTEGSLARNGKKKAKSTPRRRGRPTRASTRQATNAKAQKKSSKPGEVQLKVNGLVIRAENEGEWDDNLRAATAAKALEELKLETPAAGEADDEDDAEEAGEANGAGEYRGEAKKKKKKKKPKKKSGPKQSDPPRVGLTKFFPSGQYPVGEECEYKDDNRYRTTSEEKRYLERITHEDPETTYNDIRKAAEAHRIVRQHAQKWIKPGMAMTDIANMIEDGTRALVEGDGLDAGVGFPTGLSLNHCAAHYTPNAGDTIVLQKGDVLKVDIGVHVNGRICDSAFTLNFEPTYDKLIEAVKAATETGVREAGIDMQLGELAGYIQETMESYEVEVGGKVFPVKPISNLSGHSINKYEIHGGKSVGLVKSNDPTKMEEGEYFAIETFGSTGRGKIIEAGECSHYARKVDAPHVPLRLTSAKSLLKTINKEFGTLPWCRRYLDRKGESKYLLALNHLVQQGIVQDYPPLCDEVGSMTAQFEHTILLRPTCKEIVSRGFDY</sequence>
<evidence type="ECO:0000256" key="12">
    <source>
        <dbReference type="RuleBase" id="RU003653"/>
    </source>
</evidence>
<feature type="compositionally biased region" description="Acidic residues" evidence="13">
    <location>
        <begin position="503"/>
        <end position="524"/>
    </location>
</feature>